<evidence type="ECO:0000313" key="2">
    <source>
        <dbReference type="Proteomes" id="UP001175000"/>
    </source>
</evidence>
<evidence type="ECO:0000313" key="1">
    <source>
        <dbReference type="EMBL" id="KAK0631612.1"/>
    </source>
</evidence>
<protein>
    <recommendedName>
        <fullName evidence="3">Methyltransferase</fullName>
    </recommendedName>
</protein>
<gene>
    <name evidence="1" type="ORF">B0T14DRAFT_5681</name>
</gene>
<dbReference type="AlphaFoldDB" id="A0AA40CAX1"/>
<dbReference type="EMBL" id="JAULSU010000001">
    <property type="protein sequence ID" value="KAK0631612.1"/>
    <property type="molecule type" value="Genomic_DNA"/>
</dbReference>
<keyword evidence="2" id="KW-1185">Reference proteome</keyword>
<evidence type="ECO:0008006" key="3">
    <source>
        <dbReference type="Google" id="ProtNLM"/>
    </source>
</evidence>
<accession>A0AA40CAX1</accession>
<dbReference type="SUPFAM" id="SSF53335">
    <property type="entry name" value="S-adenosyl-L-methionine-dependent methyltransferases"/>
    <property type="match status" value="1"/>
</dbReference>
<comment type="caution">
    <text evidence="1">The sequence shown here is derived from an EMBL/GenBank/DDBJ whole genome shotgun (WGS) entry which is preliminary data.</text>
</comment>
<dbReference type="Proteomes" id="UP001175000">
    <property type="component" value="Unassembled WGS sequence"/>
</dbReference>
<dbReference type="InterPro" id="IPR029063">
    <property type="entry name" value="SAM-dependent_MTases_sf"/>
</dbReference>
<sequence>MDTDKWPQFYREVYRCLKPGGWIEHIEAPPVVAPAHGGIITQNSPCHVWNNFFFAAASKTGRGFEAPDLESMSSAGFTDMKTRVQTLPIGVWPKDESFKRIGAVMQKLLCNNLDGLALRLAWDLGFGTQEMQMVFMQVRRDLQRPDNLFCIECSMAWARKPGAT</sequence>
<name>A0AA40CAX1_9PEZI</name>
<reference evidence="1" key="1">
    <citation type="submission" date="2023-06" db="EMBL/GenBank/DDBJ databases">
        <title>Genome-scale phylogeny and comparative genomics of the fungal order Sordariales.</title>
        <authorList>
            <consortium name="Lawrence Berkeley National Laboratory"/>
            <person name="Hensen N."/>
            <person name="Bonometti L."/>
            <person name="Westerberg I."/>
            <person name="Brannstrom I.O."/>
            <person name="Guillou S."/>
            <person name="Cros-Aarteil S."/>
            <person name="Calhoun S."/>
            <person name="Haridas S."/>
            <person name="Kuo A."/>
            <person name="Mondo S."/>
            <person name="Pangilinan J."/>
            <person name="Riley R."/>
            <person name="Labutti K."/>
            <person name="Andreopoulos B."/>
            <person name="Lipzen A."/>
            <person name="Chen C."/>
            <person name="Yanf M."/>
            <person name="Daum C."/>
            <person name="Ng V."/>
            <person name="Clum A."/>
            <person name="Steindorff A."/>
            <person name="Ohm R."/>
            <person name="Martin F."/>
            <person name="Silar P."/>
            <person name="Natvig D."/>
            <person name="Lalanne C."/>
            <person name="Gautier V."/>
            <person name="Ament-Velasquez S.L."/>
            <person name="Kruys A."/>
            <person name="Hutchinson M.I."/>
            <person name="Powell A.J."/>
            <person name="Barry K."/>
            <person name="Miller A.N."/>
            <person name="Grigoriev I.V."/>
            <person name="Debuchy R."/>
            <person name="Gladieux P."/>
            <person name="Thoren M.H."/>
            <person name="Johannesson H."/>
        </authorList>
    </citation>
    <scope>NUCLEOTIDE SEQUENCE</scope>
    <source>
        <strain evidence="1">CBS 606.72</strain>
    </source>
</reference>
<proteinExistence type="predicted"/>
<organism evidence="1 2">
    <name type="scientific">Immersiella caudata</name>
    <dbReference type="NCBI Taxonomy" id="314043"/>
    <lineage>
        <taxon>Eukaryota</taxon>
        <taxon>Fungi</taxon>
        <taxon>Dikarya</taxon>
        <taxon>Ascomycota</taxon>
        <taxon>Pezizomycotina</taxon>
        <taxon>Sordariomycetes</taxon>
        <taxon>Sordariomycetidae</taxon>
        <taxon>Sordariales</taxon>
        <taxon>Lasiosphaeriaceae</taxon>
        <taxon>Immersiella</taxon>
    </lineage>
</organism>